<organism evidence="3 4">
    <name type="scientific">Candidatus Methylomirabilis limnetica</name>
    <dbReference type="NCBI Taxonomy" id="2033718"/>
    <lineage>
        <taxon>Bacteria</taxon>
        <taxon>Candidatus Methylomirabilota</taxon>
        <taxon>Candidatus Methylomirabilia</taxon>
        <taxon>Candidatus Methylomirabilales</taxon>
        <taxon>Candidatus Methylomirabilaceae</taxon>
        <taxon>Candidatus Methylomirabilis</taxon>
    </lineage>
</organism>
<dbReference type="InterPro" id="IPR040803">
    <property type="entry name" value="MfnD_preATP-grasp"/>
</dbReference>
<dbReference type="GO" id="GO:0018169">
    <property type="term" value="F:ribosomal S6-glutamic acid ligase activity"/>
    <property type="evidence" value="ECO:0007669"/>
    <property type="project" value="TreeGrafter"/>
</dbReference>
<dbReference type="PANTHER" id="PTHR21621">
    <property type="entry name" value="RIBOSOMAL PROTEIN S6 MODIFICATION PROTEIN"/>
    <property type="match status" value="1"/>
</dbReference>
<dbReference type="InterPro" id="IPR011761">
    <property type="entry name" value="ATP-grasp"/>
</dbReference>
<evidence type="ECO:0000313" key="4">
    <source>
        <dbReference type="Proteomes" id="UP000241436"/>
    </source>
</evidence>
<reference evidence="4" key="2">
    <citation type="journal article" date="2018" name="Environ. Microbiol.">
        <title>Bloom of a denitrifying methanotroph, 'Candidatus Methylomirabilis limnetica', in a deep stratified lake.</title>
        <authorList>
            <person name="Graf J.S."/>
            <person name="Mayr M.J."/>
            <person name="Marchant H.K."/>
            <person name="Tienken D."/>
            <person name="Hach P.F."/>
            <person name="Brand A."/>
            <person name="Schubert C.J."/>
            <person name="Kuypers M.M."/>
            <person name="Milucka J."/>
        </authorList>
    </citation>
    <scope>NUCLEOTIDE SEQUENCE [LARGE SCALE GENOMIC DNA]</scope>
    <source>
        <strain evidence="4">Zug</strain>
    </source>
</reference>
<keyword evidence="1" id="KW-0067">ATP-binding</keyword>
<keyword evidence="1" id="KW-0547">Nucleotide-binding</keyword>
<accession>A0A2T4U0X0</accession>
<dbReference type="PROSITE" id="PS50975">
    <property type="entry name" value="ATP_GRASP"/>
    <property type="match status" value="1"/>
</dbReference>
<dbReference type="GO" id="GO:0005524">
    <property type="term" value="F:ATP binding"/>
    <property type="evidence" value="ECO:0007669"/>
    <property type="project" value="UniProtKB-UniRule"/>
</dbReference>
<evidence type="ECO:0000256" key="1">
    <source>
        <dbReference type="PROSITE-ProRule" id="PRU00409"/>
    </source>
</evidence>
<dbReference type="Gene3D" id="3.30.470.20">
    <property type="entry name" value="ATP-grasp fold, B domain"/>
    <property type="match status" value="1"/>
</dbReference>
<dbReference type="Pfam" id="PF02655">
    <property type="entry name" value="ATP-grasp_3"/>
    <property type="match status" value="1"/>
</dbReference>
<dbReference type="GO" id="GO:0009432">
    <property type="term" value="P:SOS response"/>
    <property type="evidence" value="ECO:0007669"/>
    <property type="project" value="TreeGrafter"/>
</dbReference>
<feature type="domain" description="ATP-grasp" evidence="2">
    <location>
        <begin position="154"/>
        <end position="342"/>
    </location>
</feature>
<dbReference type="InterPro" id="IPR003806">
    <property type="entry name" value="ATP-grasp_PylC-type"/>
</dbReference>
<comment type="caution">
    <text evidence="3">The sequence shown here is derived from an EMBL/GenBank/DDBJ whole genome shotgun (WGS) entry which is preliminary data.</text>
</comment>
<dbReference type="Proteomes" id="UP000241436">
    <property type="component" value="Unassembled WGS sequence"/>
</dbReference>
<proteinExistence type="predicted"/>
<evidence type="ECO:0000313" key="3">
    <source>
        <dbReference type="EMBL" id="PTL37025.1"/>
    </source>
</evidence>
<dbReference type="PANTHER" id="PTHR21621:SF0">
    <property type="entry name" value="BETA-CITRYLGLUTAMATE SYNTHASE B-RELATED"/>
    <property type="match status" value="1"/>
</dbReference>
<sequence>MDRNPSHNIDDGYDLHGSNRSFSTMKIVVHESITAGGLGGSRVAPTLVAEGRMMLEALLADLLPLEAHQLSVQVDRRYLPLLPAHPGLQVVDSGTSYYHCFAQMVEEADAAFLVAPETGGLLEAITGMVEACGKLVLGCSTAGIKAAGDKTLTYRLLKACGIPTPRTLRLRPADDPASVGRRLGYPVVVKPIDGVGCHSVFIARRQSELERTIAVARQTVRGETLLAQTYIDGVAVSVSLLTDGSRSLPLTLNLQEIRGRSRLKYYGGCVPFDHPIRALAFRRAEEVVQAISGLKGYVGIDMVLTDHDAVVIDVNPRLTTSYVGVRKVLRQNLAALILDAVAGKLPDPAAVHIVGSARFTTRPCDVKASGSRQ</sequence>
<dbReference type="Pfam" id="PF18301">
    <property type="entry name" value="preATP-grasp_3"/>
    <property type="match status" value="1"/>
</dbReference>
<dbReference type="Gene3D" id="3.40.50.11770">
    <property type="match status" value="1"/>
</dbReference>
<dbReference type="PIRSF" id="PIRSF016766">
    <property type="entry name" value="UCP016766_ATPgrasp"/>
    <property type="match status" value="1"/>
</dbReference>
<dbReference type="GO" id="GO:0005737">
    <property type="term" value="C:cytoplasm"/>
    <property type="evidence" value="ECO:0007669"/>
    <property type="project" value="TreeGrafter"/>
</dbReference>
<name>A0A2T4U0X0_9BACT</name>
<dbReference type="SUPFAM" id="SSF56059">
    <property type="entry name" value="Glutathione synthetase ATP-binding domain-like"/>
    <property type="match status" value="1"/>
</dbReference>
<keyword evidence="4" id="KW-1185">Reference proteome</keyword>
<evidence type="ECO:0000259" key="2">
    <source>
        <dbReference type="PROSITE" id="PS50975"/>
    </source>
</evidence>
<protein>
    <recommendedName>
        <fullName evidence="2">ATP-grasp domain-containing protein</fullName>
    </recommendedName>
</protein>
<reference evidence="3 4" key="1">
    <citation type="submission" date="2017-09" db="EMBL/GenBank/DDBJ databases">
        <title>Bloom of a denitrifying methanotroph, Candidatus Methylomirabilis limnetica, in a deep stratified lake.</title>
        <authorList>
            <person name="Graf J.S."/>
            <person name="Marchant H.K."/>
            <person name="Tienken D."/>
            <person name="Hach P.F."/>
            <person name="Brand A."/>
            <person name="Schubert C.J."/>
            <person name="Kuypers M.M."/>
            <person name="Milucka J."/>
        </authorList>
    </citation>
    <scope>NUCLEOTIDE SEQUENCE [LARGE SCALE GENOMIC DNA]</scope>
    <source>
        <strain evidence="3 4">Zug</strain>
    </source>
</reference>
<dbReference type="EMBL" id="NVQC01000009">
    <property type="protein sequence ID" value="PTL37025.1"/>
    <property type="molecule type" value="Genomic_DNA"/>
</dbReference>
<gene>
    <name evidence="3" type="ORF">CLG94_01810</name>
</gene>
<dbReference type="InterPro" id="IPR024710">
    <property type="entry name" value="MfnD"/>
</dbReference>
<dbReference type="GO" id="GO:0046872">
    <property type="term" value="F:metal ion binding"/>
    <property type="evidence" value="ECO:0007669"/>
    <property type="project" value="InterPro"/>
</dbReference>
<dbReference type="Gene3D" id="2.30.36.100">
    <property type="match status" value="1"/>
</dbReference>
<dbReference type="AlphaFoldDB" id="A0A2T4U0X0"/>